<keyword evidence="2" id="KW-0285">Flavoprotein</keyword>
<evidence type="ECO:0000256" key="4">
    <source>
        <dbReference type="ARBA" id="ARBA00023002"/>
    </source>
</evidence>
<reference evidence="7 8" key="1">
    <citation type="submission" date="2016-10" db="EMBL/GenBank/DDBJ databases">
        <authorList>
            <person name="de Groot N.N."/>
        </authorList>
    </citation>
    <scope>NUCLEOTIDE SEQUENCE [LARGE SCALE GENOMIC DNA]</scope>
    <source>
        <strain evidence="7 8">DSM 21632</strain>
    </source>
</reference>
<organism evidence="7 8">
    <name type="scientific">Alteribacillus persepolensis</name>
    <dbReference type="NCBI Taxonomy" id="568899"/>
    <lineage>
        <taxon>Bacteria</taxon>
        <taxon>Bacillati</taxon>
        <taxon>Bacillota</taxon>
        <taxon>Bacilli</taxon>
        <taxon>Bacillales</taxon>
        <taxon>Bacillaceae</taxon>
        <taxon>Alteribacillus</taxon>
    </lineage>
</organism>
<dbReference type="PRINTS" id="PR00420">
    <property type="entry name" value="RNGMNOXGNASE"/>
</dbReference>
<evidence type="ECO:0000259" key="6">
    <source>
        <dbReference type="Pfam" id="PF01494"/>
    </source>
</evidence>
<keyword evidence="4" id="KW-0560">Oxidoreductase</keyword>
<dbReference type="STRING" id="568899.SAMN05192534_10244"/>
<protein>
    <submittedName>
        <fullName evidence="7">Salicylate hydroxylase</fullName>
    </submittedName>
</protein>
<dbReference type="PANTHER" id="PTHR13789">
    <property type="entry name" value="MONOOXYGENASE"/>
    <property type="match status" value="1"/>
</dbReference>
<keyword evidence="8" id="KW-1185">Reference proteome</keyword>
<dbReference type="SUPFAM" id="SSF54373">
    <property type="entry name" value="FAD-linked reductases, C-terminal domain"/>
    <property type="match status" value="1"/>
</dbReference>
<evidence type="ECO:0000256" key="1">
    <source>
        <dbReference type="ARBA" id="ARBA00001974"/>
    </source>
</evidence>
<evidence type="ECO:0000256" key="3">
    <source>
        <dbReference type="ARBA" id="ARBA00022827"/>
    </source>
</evidence>
<dbReference type="AlphaFoldDB" id="A0A1G8A6R5"/>
<evidence type="ECO:0000256" key="5">
    <source>
        <dbReference type="ARBA" id="ARBA00023033"/>
    </source>
</evidence>
<sequence>MSNNTLPMTIIGGGIGGLAAALGAADAGHKVAVLEQAPEFGEIGAGIQLAPNAMAILDRFNLLGELDKYAVYPQRLVLKDAYTGEELSALDLGDAFKERYGYSYTVMHRTDLHKVLLEACERNDDITLLTNHMITDIQRGPDSVTISCDNGKTYEADSLIGADGLWSESRKQIIDDEAICSEYVAYRGAIPMEEISEHADFDDVIMWIGPHLHLVQYPIRRKELYNQVAVFRSFNYTKEIEHTDQWGTPEELDEHFGRCVPEVQNAVTFMQRQRRWPLYDREPLEKWAEGNFTLLGDSAHPMLQYLAQGACQALEDADSLTNQLKENNSVEDAFQAYQQERVARANKVQKTARTWGDILHTDNDIATLTRDAYMKERDAQDFEIVDWLYGHFVNSTDKTTVNK</sequence>
<keyword evidence="5" id="KW-0503">Monooxygenase</keyword>
<dbReference type="EMBL" id="FNDK01000002">
    <property type="protein sequence ID" value="SDH16629.1"/>
    <property type="molecule type" value="Genomic_DNA"/>
</dbReference>
<evidence type="ECO:0000313" key="8">
    <source>
        <dbReference type="Proteomes" id="UP000199163"/>
    </source>
</evidence>
<feature type="domain" description="FAD-binding" evidence="6">
    <location>
        <begin position="8"/>
        <end position="350"/>
    </location>
</feature>
<comment type="cofactor">
    <cofactor evidence="1">
        <name>FAD</name>
        <dbReference type="ChEBI" id="CHEBI:57692"/>
    </cofactor>
</comment>
<keyword evidence="3" id="KW-0274">FAD</keyword>
<dbReference type="Proteomes" id="UP000199163">
    <property type="component" value="Unassembled WGS sequence"/>
</dbReference>
<dbReference type="Pfam" id="PF01494">
    <property type="entry name" value="FAD_binding_3"/>
    <property type="match status" value="1"/>
</dbReference>
<accession>A0A1G8A6R5</accession>
<evidence type="ECO:0000256" key="2">
    <source>
        <dbReference type="ARBA" id="ARBA00022630"/>
    </source>
</evidence>
<gene>
    <name evidence="7" type="ORF">SAMN05192534_10244</name>
</gene>
<dbReference type="GO" id="GO:0004497">
    <property type="term" value="F:monooxygenase activity"/>
    <property type="evidence" value="ECO:0007669"/>
    <property type="project" value="UniProtKB-KW"/>
</dbReference>
<dbReference type="Gene3D" id="3.50.50.60">
    <property type="entry name" value="FAD/NAD(P)-binding domain"/>
    <property type="match status" value="1"/>
</dbReference>
<dbReference type="InterPro" id="IPR036188">
    <property type="entry name" value="FAD/NAD-bd_sf"/>
</dbReference>
<name>A0A1G8A6R5_9BACI</name>
<evidence type="ECO:0000313" key="7">
    <source>
        <dbReference type="EMBL" id="SDH16629.1"/>
    </source>
</evidence>
<dbReference type="InterPro" id="IPR050493">
    <property type="entry name" value="FAD-dep_Monooxygenase_BioMet"/>
</dbReference>
<proteinExistence type="predicted"/>
<dbReference type="InterPro" id="IPR002938">
    <property type="entry name" value="FAD-bd"/>
</dbReference>
<dbReference type="GO" id="GO:0071949">
    <property type="term" value="F:FAD binding"/>
    <property type="evidence" value="ECO:0007669"/>
    <property type="project" value="InterPro"/>
</dbReference>
<dbReference type="OrthoDB" id="9766816at2"/>
<dbReference type="SUPFAM" id="SSF51905">
    <property type="entry name" value="FAD/NAD(P)-binding domain"/>
    <property type="match status" value="1"/>
</dbReference>
<dbReference type="PANTHER" id="PTHR13789:SF318">
    <property type="entry name" value="GERANYLGERANYL DIPHOSPHATE REDUCTASE"/>
    <property type="match status" value="1"/>
</dbReference>
<dbReference type="RefSeq" id="WP_091271229.1">
    <property type="nucleotide sequence ID" value="NZ_FNDK01000002.1"/>
</dbReference>